<feature type="transmembrane region" description="Helical" evidence="1">
    <location>
        <begin position="71"/>
        <end position="93"/>
    </location>
</feature>
<accession>A0A4R0JS57</accession>
<keyword evidence="3" id="KW-1185">Reference proteome</keyword>
<comment type="caution">
    <text evidence="2">The sequence shown here is derived from an EMBL/GenBank/DDBJ whole genome shotgun (WGS) entry which is preliminary data.</text>
</comment>
<keyword evidence="1" id="KW-0812">Transmembrane</keyword>
<dbReference type="OrthoDB" id="3830734at2"/>
<protein>
    <submittedName>
        <fullName evidence="2">Uncharacterized protein</fullName>
    </submittedName>
</protein>
<sequence length="163" mass="17653">MSQHHVSRRFPATDLPTWLMLVLVALAVPRTVLEDLGVVEPEGSLFYYFLALVPFAVWLVVAVVRRSGRPFLDFLMVGVLYALSLVLVHQVLWNVGPSLGHNPPAGAVAFADHFSAGWQDLALRGYTTGIALMIGIGSGLVVGIVALGANAWRSRHRSRANVA</sequence>
<proteinExistence type="predicted"/>
<evidence type="ECO:0000256" key="1">
    <source>
        <dbReference type="SAM" id="Phobius"/>
    </source>
</evidence>
<dbReference type="Proteomes" id="UP000293342">
    <property type="component" value="Unassembled WGS sequence"/>
</dbReference>
<evidence type="ECO:0000313" key="2">
    <source>
        <dbReference type="EMBL" id="TCC44925.1"/>
    </source>
</evidence>
<dbReference type="AlphaFoldDB" id="A0A4R0JS57"/>
<feature type="transmembrane region" description="Helical" evidence="1">
    <location>
        <begin position="130"/>
        <end position="149"/>
    </location>
</feature>
<reference evidence="2 3" key="1">
    <citation type="submission" date="2019-02" db="EMBL/GenBank/DDBJ databases">
        <title>Kribbella capetownensis sp. nov. and Kribbella speibonae sp. nov., isolated from soil.</title>
        <authorList>
            <person name="Curtis S.M."/>
            <person name="Norton I."/>
            <person name="Everest G.J."/>
            <person name="Meyers P.R."/>
        </authorList>
    </citation>
    <scope>NUCLEOTIDE SEQUENCE [LARGE SCALE GENOMIC DNA]</scope>
    <source>
        <strain evidence="2 3">YM53</strain>
    </source>
</reference>
<dbReference type="RefSeq" id="WP_131517230.1">
    <property type="nucleotide sequence ID" value="NZ_SJKD01000008.1"/>
</dbReference>
<evidence type="ECO:0000313" key="3">
    <source>
        <dbReference type="Proteomes" id="UP000293342"/>
    </source>
</evidence>
<organism evidence="2 3">
    <name type="scientific">Kribbella capetownensis</name>
    <dbReference type="NCBI Taxonomy" id="1572659"/>
    <lineage>
        <taxon>Bacteria</taxon>
        <taxon>Bacillati</taxon>
        <taxon>Actinomycetota</taxon>
        <taxon>Actinomycetes</taxon>
        <taxon>Propionibacteriales</taxon>
        <taxon>Kribbellaceae</taxon>
        <taxon>Kribbella</taxon>
    </lineage>
</organism>
<keyword evidence="1" id="KW-0472">Membrane</keyword>
<gene>
    <name evidence="2" type="ORF">E0H75_30845</name>
</gene>
<feature type="transmembrane region" description="Helical" evidence="1">
    <location>
        <begin position="45"/>
        <end position="64"/>
    </location>
</feature>
<dbReference type="EMBL" id="SJKD01000008">
    <property type="protein sequence ID" value="TCC44925.1"/>
    <property type="molecule type" value="Genomic_DNA"/>
</dbReference>
<keyword evidence="1" id="KW-1133">Transmembrane helix</keyword>
<name>A0A4R0JS57_9ACTN</name>